<evidence type="ECO:0000256" key="4">
    <source>
        <dbReference type="ARBA" id="ARBA00022705"/>
    </source>
</evidence>
<dbReference type="GO" id="GO:0006261">
    <property type="term" value="P:DNA-templated DNA replication"/>
    <property type="evidence" value="ECO:0007669"/>
    <property type="project" value="TreeGrafter"/>
</dbReference>
<accession>A0A1H2DQ28</accession>
<dbReference type="InterPro" id="IPR027417">
    <property type="entry name" value="P-loop_NTPase"/>
</dbReference>
<sequence>MSYQVLAIKYRPQTFDDVVGQHHVTTTLTNAISSDRVAHALLFTGPRGTGKTTIARILARAMNCKKGPTPFPCNTCKICTDIIEGHCTDVFEIDGASNNSVDQIRDLRENVTYMPSSAPYKIYIIDEVHMLSTAAFNALLKTLEEPPDHVMFIFATTEVHKIPITILSRCQRHDLGRISLPLISGHLQMLCSREGFNIEAQSLDLIAQEADGSIRDALSLLDRILSSAKTLKIEHQTVLDGLGILDRQILHDTSVAIFEKNGAQLIEMIEDINDSGIDLKKYYSDLIVHFRNLNVIKICGKDSPNAHITDSEKEKIFQATAMLSSSFINTVLQILLDEESMIKYSSHTKIAIEMVLLRLLQVNPGAQIDQIISKLDSLANQINSTVSYSDHKFEPVQEPAAKFLETKNNNIPIDKDIPVNRDIPMANHAPAVRETLPAHGYHAGQNVSKPQKDAPPEKTWQGFLNRIEQTLPFMFVLLSKGVAQENNTNEIIVELKDCSSFDKNRLETKKNELKKACKNFLGKDLTIKIVSESKPLTESKKKNEIKARQAAFNHPLVVEAQKMFNGEIINY</sequence>
<dbReference type="Pfam" id="PF13177">
    <property type="entry name" value="DNA_pol3_delta2"/>
    <property type="match status" value="1"/>
</dbReference>
<dbReference type="CDD" id="cd18137">
    <property type="entry name" value="HLD_clamp_pol_III_gamma_tau"/>
    <property type="match status" value="1"/>
</dbReference>
<keyword evidence="14" id="KW-1185">Reference proteome</keyword>
<evidence type="ECO:0000256" key="2">
    <source>
        <dbReference type="ARBA" id="ARBA00022679"/>
    </source>
</evidence>
<comment type="similarity">
    <text evidence="1 11">Belongs to the DnaX/STICHEL family.</text>
</comment>
<dbReference type="InterPro" id="IPR001270">
    <property type="entry name" value="ClpA/B"/>
</dbReference>
<dbReference type="Pfam" id="PF12169">
    <property type="entry name" value="DNA_pol3_gamma3"/>
    <property type="match status" value="1"/>
</dbReference>
<dbReference type="EMBL" id="FNLL01000001">
    <property type="protein sequence ID" value="SDT84478.1"/>
    <property type="molecule type" value="Genomic_DNA"/>
</dbReference>
<evidence type="ECO:0000256" key="9">
    <source>
        <dbReference type="ARBA" id="ARBA00022932"/>
    </source>
</evidence>
<dbReference type="GO" id="GO:0003887">
    <property type="term" value="F:DNA-directed DNA polymerase activity"/>
    <property type="evidence" value="ECO:0007669"/>
    <property type="project" value="UniProtKB-KW"/>
</dbReference>
<dbReference type="GO" id="GO:0046872">
    <property type="term" value="F:metal ion binding"/>
    <property type="evidence" value="ECO:0007669"/>
    <property type="project" value="UniProtKB-KW"/>
</dbReference>
<feature type="domain" description="AAA+ ATPase" evidence="12">
    <location>
        <begin position="37"/>
        <end position="179"/>
    </location>
</feature>
<dbReference type="InterPro" id="IPR045085">
    <property type="entry name" value="HLD_clamp_pol_III_gamma_tau"/>
</dbReference>
<dbReference type="NCBIfam" id="NF004046">
    <property type="entry name" value="PRK05563.1"/>
    <property type="match status" value="1"/>
</dbReference>
<dbReference type="SUPFAM" id="SSF48019">
    <property type="entry name" value="post-AAA+ oligomerization domain-like"/>
    <property type="match status" value="1"/>
</dbReference>
<evidence type="ECO:0000256" key="10">
    <source>
        <dbReference type="ARBA" id="ARBA00049244"/>
    </source>
</evidence>
<dbReference type="Pfam" id="PF22608">
    <property type="entry name" value="DNAX_ATPase_lid"/>
    <property type="match status" value="1"/>
</dbReference>
<keyword evidence="7" id="KW-0862">Zinc</keyword>
<keyword evidence="8 11" id="KW-0067">ATP-binding</keyword>
<dbReference type="AlphaFoldDB" id="A0A1H2DQ28"/>
<dbReference type="RefSeq" id="WP_092229671.1">
    <property type="nucleotide sequence ID" value="NZ_FNLL01000001.1"/>
</dbReference>
<proteinExistence type="inferred from homology"/>
<keyword evidence="3 11" id="KW-0548">Nucleotidyltransferase</keyword>
<evidence type="ECO:0000256" key="11">
    <source>
        <dbReference type="RuleBase" id="RU364063"/>
    </source>
</evidence>
<evidence type="ECO:0000256" key="7">
    <source>
        <dbReference type="ARBA" id="ARBA00022833"/>
    </source>
</evidence>
<protein>
    <recommendedName>
        <fullName evidence="11">DNA polymerase III subunit gamma/tau</fullName>
        <ecNumber evidence="11">2.7.7.7</ecNumber>
    </recommendedName>
</protein>
<evidence type="ECO:0000256" key="5">
    <source>
        <dbReference type="ARBA" id="ARBA00022723"/>
    </source>
</evidence>
<comment type="function">
    <text evidence="11">DNA polymerase III is a complex, multichain enzyme responsible for most of the replicative synthesis in bacteria. This DNA polymerase also exhibits 3' to 5' exonuclease activity.</text>
</comment>
<keyword evidence="2 11" id="KW-0808">Transferase</keyword>
<evidence type="ECO:0000256" key="1">
    <source>
        <dbReference type="ARBA" id="ARBA00006360"/>
    </source>
</evidence>
<dbReference type="SUPFAM" id="SSF52540">
    <property type="entry name" value="P-loop containing nucleoside triphosphate hydrolases"/>
    <property type="match status" value="1"/>
</dbReference>
<dbReference type="GO" id="GO:0009360">
    <property type="term" value="C:DNA polymerase III complex"/>
    <property type="evidence" value="ECO:0007669"/>
    <property type="project" value="InterPro"/>
</dbReference>
<dbReference type="CDD" id="cd00009">
    <property type="entry name" value="AAA"/>
    <property type="match status" value="1"/>
</dbReference>
<dbReference type="Gene3D" id="3.40.50.300">
    <property type="entry name" value="P-loop containing nucleotide triphosphate hydrolases"/>
    <property type="match status" value="1"/>
</dbReference>
<dbReference type="Gene3D" id="1.20.272.10">
    <property type="match status" value="1"/>
</dbReference>
<keyword evidence="9 11" id="KW-0239">DNA-directed DNA polymerase</keyword>
<dbReference type="InterPro" id="IPR008921">
    <property type="entry name" value="DNA_pol3_clamp-load_cplx_C"/>
</dbReference>
<dbReference type="PRINTS" id="PR00300">
    <property type="entry name" value="CLPPROTEASEA"/>
</dbReference>
<dbReference type="PANTHER" id="PTHR11669">
    <property type="entry name" value="REPLICATION FACTOR C / DNA POLYMERASE III GAMMA-TAU SUBUNIT"/>
    <property type="match status" value="1"/>
</dbReference>
<dbReference type="InterPro" id="IPR050238">
    <property type="entry name" value="DNA_Rep/Repair_Clamp_Loader"/>
</dbReference>
<reference evidence="14" key="1">
    <citation type="submission" date="2016-10" db="EMBL/GenBank/DDBJ databases">
        <authorList>
            <person name="Varghese N."/>
            <person name="Submissions S."/>
        </authorList>
    </citation>
    <scope>NUCLEOTIDE SEQUENCE [LARGE SCALE GENOMIC DNA]</scope>
    <source>
        <strain evidence="14">DSM 3384</strain>
    </source>
</reference>
<dbReference type="FunFam" id="3.40.50.300:FF:000014">
    <property type="entry name" value="DNA polymerase III subunit gamma/tau"/>
    <property type="match status" value="1"/>
</dbReference>
<dbReference type="InterPro" id="IPR012763">
    <property type="entry name" value="DNA_pol_III_sug/sutau_N"/>
</dbReference>
<organism evidence="13 14">
    <name type="scientific">Desulfobacula phenolica</name>
    <dbReference type="NCBI Taxonomy" id="90732"/>
    <lineage>
        <taxon>Bacteria</taxon>
        <taxon>Pseudomonadati</taxon>
        <taxon>Thermodesulfobacteriota</taxon>
        <taxon>Desulfobacteria</taxon>
        <taxon>Desulfobacterales</taxon>
        <taxon>Desulfobacteraceae</taxon>
        <taxon>Desulfobacula</taxon>
    </lineage>
</organism>
<dbReference type="InterPro" id="IPR022754">
    <property type="entry name" value="DNA_pol_III_gamma-3"/>
</dbReference>
<dbReference type="NCBIfam" id="TIGR02397">
    <property type="entry name" value="dnaX_nterm"/>
    <property type="match status" value="1"/>
</dbReference>
<evidence type="ECO:0000256" key="8">
    <source>
        <dbReference type="ARBA" id="ARBA00022840"/>
    </source>
</evidence>
<dbReference type="EC" id="2.7.7.7" evidence="11"/>
<evidence type="ECO:0000313" key="13">
    <source>
        <dbReference type="EMBL" id="SDT84478.1"/>
    </source>
</evidence>
<gene>
    <name evidence="11" type="primary">dnaX</name>
    <name evidence="13" type="ORF">SAMN04487931_101271</name>
</gene>
<comment type="catalytic activity">
    <reaction evidence="10 11">
        <text>DNA(n) + a 2'-deoxyribonucleoside 5'-triphosphate = DNA(n+1) + diphosphate</text>
        <dbReference type="Rhea" id="RHEA:22508"/>
        <dbReference type="Rhea" id="RHEA-COMP:17339"/>
        <dbReference type="Rhea" id="RHEA-COMP:17340"/>
        <dbReference type="ChEBI" id="CHEBI:33019"/>
        <dbReference type="ChEBI" id="CHEBI:61560"/>
        <dbReference type="ChEBI" id="CHEBI:173112"/>
        <dbReference type="EC" id="2.7.7.7"/>
    </reaction>
</comment>
<dbReference type="GO" id="GO:0003677">
    <property type="term" value="F:DNA binding"/>
    <property type="evidence" value="ECO:0007669"/>
    <property type="project" value="InterPro"/>
</dbReference>
<dbReference type="Proteomes" id="UP000199608">
    <property type="component" value="Unassembled WGS sequence"/>
</dbReference>
<comment type="subunit">
    <text evidence="11">DNA polymerase III contains a core (composed of alpha, epsilon and theta chains) that associates with a tau subunit. This core dimerizes to form the POLIII' complex. PolIII' associates with the gamma complex (composed of gamma, delta, delta', psi and chi chains) and with the beta chain to form the complete DNA polymerase III complex.</text>
</comment>
<evidence type="ECO:0000313" key="14">
    <source>
        <dbReference type="Proteomes" id="UP000199608"/>
    </source>
</evidence>
<name>A0A1H2DQ28_9BACT</name>
<evidence type="ECO:0000259" key="12">
    <source>
        <dbReference type="SMART" id="SM00382"/>
    </source>
</evidence>
<keyword evidence="5" id="KW-0479">Metal-binding</keyword>
<dbReference type="GO" id="GO:0005524">
    <property type="term" value="F:ATP binding"/>
    <property type="evidence" value="ECO:0007669"/>
    <property type="project" value="UniProtKB-KW"/>
</dbReference>
<keyword evidence="4 11" id="KW-0235">DNA replication</keyword>
<dbReference type="PANTHER" id="PTHR11669:SF0">
    <property type="entry name" value="PROTEIN STICHEL-LIKE 2"/>
    <property type="match status" value="1"/>
</dbReference>
<dbReference type="InterPro" id="IPR003593">
    <property type="entry name" value="AAA+_ATPase"/>
</dbReference>
<evidence type="ECO:0000256" key="6">
    <source>
        <dbReference type="ARBA" id="ARBA00022741"/>
    </source>
</evidence>
<dbReference type="Gene3D" id="1.10.8.60">
    <property type="match status" value="1"/>
</dbReference>
<keyword evidence="6 11" id="KW-0547">Nucleotide-binding</keyword>
<evidence type="ECO:0000256" key="3">
    <source>
        <dbReference type="ARBA" id="ARBA00022695"/>
    </source>
</evidence>
<dbReference type="SMART" id="SM00382">
    <property type="entry name" value="AAA"/>
    <property type="match status" value="1"/>
</dbReference>